<reference evidence="1" key="1">
    <citation type="journal article" date="2014" name="Front. Microbiol.">
        <title>High frequency of phylogenetically diverse reductive dehalogenase-homologous genes in deep subseafloor sedimentary metagenomes.</title>
        <authorList>
            <person name="Kawai M."/>
            <person name="Futagami T."/>
            <person name="Toyoda A."/>
            <person name="Takaki Y."/>
            <person name="Nishi S."/>
            <person name="Hori S."/>
            <person name="Arai W."/>
            <person name="Tsubouchi T."/>
            <person name="Morono Y."/>
            <person name="Uchiyama I."/>
            <person name="Ito T."/>
            <person name="Fujiyama A."/>
            <person name="Inagaki F."/>
            <person name="Takami H."/>
        </authorList>
    </citation>
    <scope>NUCLEOTIDE SEQUENCE</scope>
    <source>
        <strain evidence="1">Expedition CK06-06</strain>
    </source>
</reference>
<name>X1CW04_9ZZZZ</name>
<proteinExistence type="predicted"/>
<accession>X1CW04</accession>
<comment type="caution">
    <text evidence="1">The sequence shown here is derived from an EMBL/GenBank/DDBJ whole genome shotgun (WGS) entry which is preliminary data.</text>
</comment>
<protein>
    <submittedName>
        <fullName evidence="1">Uncharacterized protein</fullName>
    </submittedName>
</protein>
<organism evidence="1">
    <name type="scientific">marine sediment metagenome</name>
    <dbReference type="NCBI Taxonomy" id="412755"/>
    <lineage>
        <taxon>unclassified sequences</taxon>
        <taxon>metagenomes</taxon>
        <taxon>ecological metagenomes</taxon>
    </lineage>
</organism>
<dbReference type="EMBL" id="BART01029897">
    <property type="protein sequence ID" value="GAH11982.1"/>
    <property type="molecule type" value="Genomic_DNA"/>
</dbReference>
<dbReference type="AlphaFoldDB" id="X1CW04"/>
<sequence length="90" mass="10267">MPDGWDEDGEPISWTPYVMANLATAYETGLPNDYIWQNRWAGQVIDYPAALPTDANTKGEIVTFLESYLIPFHSSWTKAILLQRLSEFVK</sequence>
<gene>
    <name evidence="1" type="ORF">S01H4_52348</name>
</gene>
<evidence type="ECO:0000313" key="1">
    <source>
        <dbReference type="EMBL" id="GAH11982.1"/>
    </source>
</evidence>